<evidence type="ECO:0000313" key="2">
    <source>
        <dbReference type="Proteomes" id="UP001501020"/>
    </source>
</evidence>
<protein>
    <submittedName>
        <fullName evidence="1">Uncharacterized protein</fullName>
    </submittedName>
</protein>
<comment type="caution">
    <text evidence="1">The sequence shown here is derived from an EMBL/GenBank/DDBJ whole genome shotgun (WGS) entry which is preliminary data.</text>
</comment>
<reference evidence="1 2" key="1">
    <citation type="journal article" date="2019" name="Int. J. Syst. Evol. Microbiol.">
        <title>The Global Catalogue of Microorganisms (GCM) 10K type strain sequencing project: providing services to taxonomists for standard genome sequencing and annotation.</title>
        <authorList>
            <consortium name="The Broad Institute Genomics Platform"/>
            <consortium name="The Broad Institute Genome Sequencing Center for Infectious Disease"/>
            <person name="Wu L."/>
            <person name="Ma J."/>
        </authorList>
    </citation>
    <scope>NUCLEOTIDE SEQUENCE [LARGE SCALE GENOMIC DNA]</scope>
    <source>
        <strain evidence="1 2">JCM 13850</strain>
    </source>
</reference>
<dbReference type="EMBL" id="BAAAMR010000072">
    <property type="protein sequence ID" value="GAA2156431.1"/>
    <property type="molecule type" value="Genomic_DNA"/>
</dbReference>
<dbReference type="RefSeq" id="WP_344276001.1">
    <property type="nucleotide sequence ID" value="NZ_BAAAMR010000072.1"/>
</dbReference>
<accession>A0ABN3A8V8</accession>
<name>A0ABN3A8V8_9ACTN</name>
<sequence>MTAHSHPIPVVPGDLFARHQVITGLRALADFLEANPAVPVPEYGETFDVFPRDCDDDCSAALVDHVAALLGVEPDDDRPLGGHYTASRSFGRIIYRIVHVPDRNRRELDAQLSYRDNIRIGTDQDEQGDAGRAA</sequence>
<gene>
    <name evidence="1" type="ORF">GCM10009727_65130</name>
</gene>
<proteinExistence type="predicted"/>
<keyword evidence="2" id="KW-1185">Reference proteome</keyword>
<dbReference type="Proteomes" id="UP001501020">
    <property type="component" value="Unassembled WGS sequence"/>
</dbReference>
<evidence type="ECO:0000313" key="1">
    <source>
        <dbReference type="EMBL" id="GAA2156431.1"/>
    </source>
</evidence>
<organism evidence="1 2">
    <name type="scientific">Actinomadura napierensis</name>
    <dbReference type="NCBI Taxonomy" id="267854"/>
    <lineage>
        <taxon>Bacteria</taxon>
        <taxon>Bacillati</taxon>
        <taxon>Actinomycetota</taxon>
        <taxon>Actinomycetes</taxon>
        <taxon>Streptosporangiales</taxon>
        <taxon>Thermomonosporaceae</taxon>
        <taxon>Actinomadura</taxon>
    </lineage>
</organism>